<organism evidence="3 4">
    <name type="scientific">Phytohabitans maris</name>
    <dbReference type="NCBI Taxonomy" id="3071409"/>
    <lineage>
        <taxon>Bacteria</taxon>
        <taxon>Bacillati</taxon>
        <taxon>Actinomycetota</taxon>
        <taxon>Actinomycetes</taxon>
        <taxon>Micromonosporales</taxon>
        <taxon>Micromonosporaceae</taxon>
    </lineage>
</organism>
<sequence length="162" mass="17702">MPDAVWPTVHPRPTSSRNGFGRELKGHTRTDRGGGHFATCWVVAFGLPIVPVSRYYLREDRAARRHRIEGESRPRAAEVARTYAFCWLLVPAVVVAPLLVLLSQADRIGDEASTGSKLAFAGVFLAVLGGSIAAVTALLALYRARWAPVREAVWVEAPATER</sequence>
<reference evidence="3 4" key="1">
    <citation type="submission" date="2023-08" db="EMBL/GenBank/DDBJ databases">
        <title>Phytohabitans sansha sp. nov., isolated from marine sediment.</title>
        <authorList>
            <person name="Zhao Y."/>
            <person name="Yi K."/>
        </authorList>
    </citation>
    <scope>NUCLEOTIDE SEQUENCE [LARGE SCALE GENOMIC DNA]</scope>
    <source>
        <strain evidence="3 4">ZYX-F-186</strain>
    </source>
</reference>
<keyword evidence="2" id="KW-1133">Transmembrane helix</keyword>
<accession>A0ABU0ZGJ6</accession>
<evidence type="ECO:0000313" key="3">
    <source>
        <dbReference type="EMBL" id="MDQ7905062.1"/>
    </source>
</evidence>
<feature type="transmembrane region" description="Helical" evidence="2">
    <location>
        <begin position="82"/>
        <end position="103"/>
    </location>
</feature>
<evidence type="ECO:0008006" key="5">
    <source>
        <dbReference type="Google" id="ProtNLM"/>
    </source>
</evidence>
<name>A0ABU0ZGJ6_9ACTN</name>
<feature type="region of interest" description="Disordered" evidence="1">
    <location>
        <begin position="1"/>
        <end position="28"/>
    </location>
</feature>
<keyword evidence="2" id="KW-0812">Transmembrane</keyword>
<protein>
    <recommendedName>
        <fullName evidence="5">DUF4234 domain-containing protein</fullName>
    </recommendedName>
</protein>
<gene>
    <name evidence="3" type="ORF">RB614_11070</name>
</gene>
<evidence type="ECO:0000313" key="4">
    <source>
        <dbReference type="Proteomes" id="UP001230908"/>
    </source>
</evidence>
<feature type="transmembrane region" description="Helical" evidence="2">
    <location>
        <begin position="36"/>
        <end position="57"/>
    </location>
</feature>
<evidence type="ECO:0000256" key="1">
    <source>
        <dbReference type="SAM" id="MobiDB-lite"/>
    </source>
</evidence>
<keyword evidence="2" id="KW-0472">Membrane</keyword>
<dbReference type="RefSeq" id="WP_308712327.1">
    <property type="nucleotide sequence ID" value="NZ_JAVHUY010000008.1"/>
</dbReference>
<dbReference type="Proteomes" id="UP001230908">
    <property type="component" value="Unassembled WGS sequence"/>
</dbReference>
<dbReference type="EMBL" id="JAVHUY010000008">
    <property type="protein sequence ID" value="MDQ7905062.1"/>
    <property type="molecule type" value="Genomic_DNA"/>
</dbReference>
<feature type="transmembrane region" description="Helical" evidence="2">
    <location>
        <begin position="118"/>
        <end position="142"/>
    </location>
</feature>
<evidence type="ECO:0000256" key="2">
    <source>
        <dbReference type="SAM" id="Phobius"/>
    </source>
</evidence>
<keyword evidence="4" id="KW-1185">Reference proteome</keyword>
<comment type="caution">
    <text evidence="3">The sequence shown here is derived from an EMBL/GenBank/DDBJ whole genome shotgun (WGS) entry which is preliminary data.</text>
</comment>
<proteinExistence type="predicted"/>